<comment type="pathway">
    <text evidence="1">Cofactor biosynthesis; ubiquinone biosynthesis.</text>
</comment>
<proteinExistence type="inferred from homology"/>
<dbReference type="InterPro" id="IPR038989">
    <property type="entry name" value="UbiJ"/>
</dbReference>
<dbReference type="OrthoDB" id="9796077at2"/>
<organism evidence="4 5">
    <name type="scientific">Hydrocarboniphaga daqingensis</name>
    <dbReference type="NCBI Taxonomy" id="490188"/>
    <lineage>
        <taxon>Bacteria</taxon>
        <taxon>Pseudomonadati</taxon>
        <taxon>Pseudomonadota</taxon>
        <taxon>Gammaproteobacteria</taxon>
        <taxon>Nevskiales</taxon>
        <taxon>Nevskiaceae</taxon>
        <taxon>Hydrocarboniphaga</taxon>
    </lineage>
</organism>
<keyword evidence="1" id="KW-0831">Ubiquinone biosynthesis</keyword>
<evidence type="ECO:0000259" key="3">
    <source>
        <dbReference type="Pfam" id="PF02036"/>
    </source>
</evidence>
<evidence type="ECO:0000256" key="1">
    <source>
        <dbReference type="HAMAP-Rule" id="MF_02215"/>
    </source>
</evidence>
<dbReference type="PANTHER" id="PTHR38693:SF1">
    <property type="entry name" value="UBIQUINONE BIOSYNTHESIS ACCESSORY FACTOR UBIJ"/>
    <property type="match status" value="1"/>
</dbReference>
<accession>A0A1M5LF31</accession>
<keyword evidence="2" id="KW-0175">Coiled coil</keyword>
<dbReference type="Pfam" id="PF02036">
    <property type="entry name" value="SCP2"/>
    <property type="match status" value="1"/>
</dbReference>
<name>A0A1M5LF31_9GAMM</name>
<dbReference type="PANTHER" id="PTHR38693">
    <property type="entry name" value="UBIQUINONE BIOSYNTHESIS PROTEIN UBIJ"/>
    <property type="match status" value="1"/>
</dbReference>
<dbReference type="RefSeq" id="WP_072894498.1">
    <property type="nucleotide sequence ID" value="NZ_FQWZ01000002.1"/>
</dbReference>
<dbReference type="HAMAP" id="MF_02215">
    <property type="entry name" value="UbiJ"/>
    <property type="match status" value="1"/>
</dbReference>
<sequence>MSARPAPALICAGLEVALNRYLQLEPAALDDCAALARHSVGLLVDGFDWCLFIEFNARGVRVIGERPQPASVTLAGAPPAFAGLAVKLASGDSSLPPGLRVDGDADVLQAFRRLLGRVGFDIEEWIAPLIGGAAAHRAAQGLKALLGWGRDSSRTLAQNTAEYLVEETRDLARGIDVEEWMDQVDRLRERSDRIEARLARLERQRTAEPRSE</sequence>
<gene>
    <name evidence="1" type="primary">ubiJ</name>
    <name evidence="4" type="ORF">SAMN04488068_0863</name>
</gene>
<dbReference type="STRING" id="490188.SAMN04488068_0863"/>
<evidence type="ECO:0000313" key="5">
    <source>
        <dbReference type="Proteomes" id="UP000199758"/>
    </source>
</evidence>
<dbReference type="InterPro" id="IPR003033">
    <property type="entry name" value="SCP2_sterol-bd_dom"/>
</dbReference>
<protein>
    <recommendedName>
        <fullName evidence="1">Ubiquinone biosynthesis accessory factor UbiJ</fullName>
    </recommendedName>
</protein>
<dbReference type="UniPathway" id="UPA00232"/>
<comment type="subcellular location">
    <subcellularLocation>
        <location evidence="1">Cytoplasm</location>
    </subcellularLocation>
</comment>
<comment type="function">
    <text evidence="1">Required for ubiquinone (coenzyme Q) biosynthesis. Binds hydrophobic ubiquinone biosynthetic intermediates via its SCP2 domain and is essential for the stability of the Ubi complex. May constitute a docking platform where Ubi enzymes assemble and access their SCP2-bound polyprenyl substrates.</text>
</comment>
<comment type="similarity">
    <text evidence="1">Belongs to the UbiJ family.</text>
</comment>
<dbReference type="GO" id="GO:0005737">
    <property type="term" value="C:cytoplasm"/>
    <property type="evidence" value="ECO:0007669"/>
    <property type="project" value="UniProtKB-SubCell"/>
</dbReference>
<keyword evidence="1" id="KW-0963">Cytoplasm</keyword>
<evidence type="ECO:0000313" key="4">
    <source>
        <dbReference type="EMBL" id="SHG63608.1"/>
    </source>
</evidence>
<dbReference type="AlphaFoldDB" id="A0A1M5LF31"/>
<reference evidence="4 5" key="1">
    <citation type="submission" date="2016-11" db="EMBL/GenBank/DDBJ databases">
        <authorList>
            <person name="Jaros S."/>
            <person name="Januszkiewicz K."/>
            <person name="Wedrychowicz H."/>
        </authorList>
    </citation>
    <scope>NUCLEOTIDE SEQUENCE [LARGE SCALE GENOMIC DNA]</scope>
    <source>
        <strain evidence="4 5">CGMCC 1.7049</strain>
    </source>
</reference>
<evidence type="ECO:0000256" key="2">
    <source>
        <dbReference type="SAM" id="Coils"/>
    </source>
</evidence>
<keyword evidence="4" id="KW-0830">Ubiquinone</keyword>
<dbReference type="GO" id="GO:0006744">
    <property type="term" value="P:ubiquinone biosynthetic process"/>
    <property type="evidence" value="ECO:0007669"/>
    <property type="project" value="UniProtKB-UniRule"/>
</dbReference>
<dbReference type="Proteomes" id="UP000199758">
    <property type="component" value="Unassembled WGS sequence"/>
</dbReference>
<feature type="coiled-coil region" evidence="2">
    <location>
        <begin position="177"/>
        <end position="204"/>
    </location>
</feature>
<feature type="domain" description="SCP2" evidence="3">
    <location>
        <begin position="18"/>
        <end position="115"/>
    </location>
</feature>
<dbReference type="EMBL" id="FQWZ01000002">
    <property type="protein sequence ID" value="SHG63608.1"/>
    <property type="molecule type" value="Genomic_DNA"/>
</dbReference>
<keyword evidence="5" id="KW-1185">Reference proteome</keyword>